<dbReference type="PANTHER" id="PTHR33048:SF124">
    <property type="entry name" value="INTEGRAL MEMBRANE PROTEIN"/>
    <property type="match status" value="1"/>
</dbReference>
<dbReference type="InterPro" id="IPR049326">
    <property type="entry name" value="Rhodopsin_dom_fungi"/>
</dbReference>
<sequence>MSSEGTVAPAPQGYTINLVDPQYVGNHLVIAAVITAGLSGFFLSLRLYTRKFLVRGLGWDDWWIVCAWVFAIALSLGDGLETQYGMGYHLWDIKVDKFNTYLKVAPVRVLQLFIGAAYICALAFAKVSICCFYLCLSPEKSFRILAFLLIGFTAAYSIAGFIVLVFSCNPISASWDLALMDLPTTTCINRPAEYLAQSSINIVTDICIFFLPMPIIWRLQLPFRHKLSVSLIFALGLVVCIISMIRLKFIVNVLYSADSSWTTNELLIWSTIEVHTTIICGCLATLKPFVSRFFPSLLGKSSAAMASFPTVSRKNAKLAASRLQGEVFALQSHKEHDNVYQEMPIAGSNAVHNPRRWDGDGESQESIIGVLEHDIYSAGGVSGT</sequence>
<dbReference type="InterPro" id="IPR052337">
    <property type="entry name" value="SAT4-like"/>
</dbReference>
<dbReference type="Proteomes" id="UP000235672">
    <property type="component" value="Unassembled WGS sequence"/>
</dbReference>
<feature type="transmembrane region" description="Helical" evidence="6">
    <location>
        <begin position="142"/>
        <end position="166"/>
    </location>
</feature>
<reference evidence="8 9" key="1">
    <citation type="submission" date="2016-05" db="EMBL/GenBank/DDBJ databases">
        <title>A degradative enzymes factory behind the ericoid mycorrhizal symbiosis.</title>
        <authorList>
            <consortium name="DOE Joint Genome Institute"/>
            <person name="Martino E."/>
            <person name="Morin E."/>
            <person name="Grelet G."/>
            <person name="Kuo A."/>
            <person name="Kohler A."/>
            <person name="Daghino S."/>
            <person name="Barry K."/>
            <person name="Choi C."/>
            <person name="Cichocki N."/>
            <person name="Clum A."/>
            <person name="Copeland A."/>
            <person name="Hainaut M."/>
            <person name="Haridas S."/>
            <person name="Labutti K."/>
            <person name="Lindquist E."/>
            <person name="Lipzen A."/>
            <person name="Khouja H.-R."/>
            <person name="Murat C."/>
            <person name="Ohm R."/>
            <person name="Olson A."/>
            <person name="Spatafora J."/>
            <person name="Veneault-Fourrey C."/>
            <person name="Henrissat B."/>
            <person name="Grigoriev I."/>
            <person name="Martin F."/>
            <person name="Perotto S."/>
        </authorList>
    </citation>
    <scope>NUCLEOTIDE SEQUENCE [LARGE SCALE GENOMIC DNA]</scope>
    <source>
        <strain evidence="8 9">UAMH 7357</strain>
    </source>
</reference>
<dbReference type="GO" id="GO:0016020">
    <property type="term" value="C:membrane"/>
    <property type="evidence" value="ECO:0007669"/>
    <property type="project" value="UniProtKB-SubCell"/>
</dbReference>
<dbReference type="PANTHER" id="PTHR33048">
    <property type="entry name" value="PTH11-LIKE INTEGRAL MEMBRANE PROTEIN (AFU_ORTHOLOGUE AFUA_5G11245)"/>
    <property type="match status" value="1"/>
</dbReference>
<evidence type="ECO:0000256" key="5">
    <source>
        <dbReference type="ARBA" id="ARBA00038359"/>
    </source>
</evidence>
<keyword evidence="3 6" id="KW-1133">Transmembrane helix</keyword>
<feature type="transmembrane region" description="Helical" evidence="6">
    <location>
        <begin position="61"/>
        <end position="80"/>
    </location>
</feature>
<feature type="transmembrane region" description="Helical" evidence="6">
    <location>
        <begin position="109"/>
        <end position="135"/>
    </location>
</feature>
<dbReference type="AlphaFoldDB" id="A0A2J6PFZ7"/>
<organism evidence="8 9">
    <name type="scientific">Hyaloscypha hepaticicola</name>
    <dbReference type="NCBI Taxonomy" id="2082293"/>
    <lineage>
        <taxon>Eukaryota</taxon>
        <taxon>Fungi</taxon>
        <taxon>Dikarya</taxon>
        <taxon>Ascomycota</taxon>
        <taxon>Pezizomycotina</taxon>
        <taxon>Leotiomycetes</taxon>
        <taxon>Helotiales</taxon>
        <taxon>Hyaloscyphaceae</taxon>
        <taxon>Hyaloscypha</taxon>
    </lineage>
</organism>
<feature type="transmembrane region" description="Helical" evidence="6">
    <location>
        <begin position="28"/>
        <end position="49"/>
    </location>
</feature>
<evidence type="ECO:0000256" key="3">
    <source>
        <dbReference type="ARBA" id="ARBA00022989"/>
    </source>
</evidence>
<protein>
    <recommendedName>
        <fullName evidence="7">Rhodopsin domain-containing protein</fullName>
    </recommendedName>
</protein>
<dbReference type="STRING" id="1745343.A0A2J6PFZ7"/>
<proteinExistence type="inferred from homology"/>
<dbReference type="EMBL" id="KZ613539">
    <property type="protein sequence ID" value="PMD12923.1"/>
    <property type="molecule type" value="Genomic_DNA"/>
</dbReference>
<dbReference type="Pfam" id="PF20684">
    <property type="entry name" value="Fung_rhodopsin"/>
    <property type="match status" value="1"/>
</dbReference>
<evidence type="ECO:0000256" key="1">
    <source>
        <dbReference type="ARBA" id="ARBA00004141"/>
    </source>
</evidence>
<keyword evidence="4 6" id="KW-0472">Membrane</keyword>
<dbReference type="OrthoDB" id="444631at2759"/>
<feature type="transmembrane region" description="Helical" evidence="6">
    <location>
        <begin position="229"/>
        <end position="247"/>
    </location>
</feature>
<evidence type="ECO:0000256" key="6">
    <source>
        <dbReference type="SAM" id="Phobius"/>
    </source>
</evidence>
<comment type="subcellular location">
    <subcellularLocation>
        <location evidence="1">Membrane</location>
        <topology evidence="1">Multi-pass membrane protein</topology>
    </subcellularLocation>
</comment>
<gene>
    <name evidence="8" type="ORF">NA56DRAFT_695155</name>
</gene>
<evidence type="ECO:0000256" key="2">
    <source>
        <dbReference type="ARBA" id="ARBA00022692"/>
    </source>
</evidence>
<name>A0A2J6PFZ7_9HELO</name>
<feature type="domain" description="Rhodopsin" evidence="7">
    <location>
        <begin position="45"/>
        <end position="292"/>
    </location>
</feature>
<keyword evidence="9" id="KW-1185">Reference proteome</keyword>
<evidence type="ECO:0000259" key="7">
    <source>
        <dbReference type="Pfam" id="PF20684"/>
    </source>
</evidence>
<keyword evidence="2 6" id="KW-0812">Transmembrane</keyword>
<evidence type="ECO:0000313" key="9">
    <source>
        <dbReference type="Proteomes" id="UP000235672"/>
    </source>
</evidence>
<accession>A0A2J6PFZ7</accession>
<evidence type="ECO:0000313" key="8">
    <source>
        <dbReference type="EMBL" id="PMD12923.1"/>
    </source>
</evidence>
<evidence type="ECO:0000256" key="4">
    <source>
        <dbReference type="ARBA" id="ARBA00023136"/>
    </source>
</evidence>
<comment type="similarity">
    <text evidence="5">Belongs to the SAT4 family.</text>
</comment>
<feature type="transmembrane region" description="Helical" evidence="6">
    <location>
        <begin position="199"/>
        <end position="217"/>
    </location>
</feature>